<feature type="region of interest" description="Disordered" evidence="1">
    <location>
        <begin position="791"/>
        <end position="846"/>
    </location>
</feature>
<feature type="compositionally biased region" description="Basic and acidic residues" evidence="1">
    <location>
        <begin position="818"/>
        <end position="834"/>
    </location>
</feature>
<dbReference type="Pfam" id="PF07727">
    <property type="entry name" value="RVT_2"/>
    <property type="match status" value="1"/>
</dbReference>
<proteinExistence type="predicted"/>
<dbReference type="PANTHER" id="PTHR11439:SF517">
    <property type="entry name" value="CYSTEINE-RICH RLK (RECEPTOR-LIKE PROTEIN KINASE) 8"/>
    <property type="match status" value="1"/>
</dbReference>
<dbReference type="Pfam" id="PF25597">
    <property type="entry name" value="SH3_retrovirus"/>
    <property type="match status" value="1"/>
</dbReference>
<reference evidence="4" key="1">
    <citation type="journal article" date="2022" name="Int. J. Mol. Sci.">
        <title>Draft Genome of Tanacetum Coccineum: Genomic Comparison of Closely Related Tanacetum-Family Plants.</title>
        <authorList>
            <person name="Yamashiro T."/>
            <person name="Shiraishi A."/>
            <person name="Nakayama K."/>
            <person name="Satake H."/>
        </authorList>
    </citation>
    <scope>NUCLEOTIDE SEQUENCE</scope>
</reference>
<evidence type="ECO:0000259" key="3">
    <source>
        <dbReference type="Pfam" id="PF25597"/>
    </source>
</evidence>
<organism evidence="4 5">
    <name type="scientific">Tanacetum coccineum</name>
    <dbReference type="NCBI Taxonomy" id="301880"/>
    <lineage>
        <taxon>Eukaryota</taxon>
        <taxon>Viridiplantae</taxon>
        <taxon>Streptophyta</taxon>
        <taxon>Embryophyta</taxon>
        <taxon>Tracheophyta</taxon>
        <taxon>Spermatophyta</taxon>
        <taxon>Magnoliopsida</taxon>
        <taxon>eudicotyledons</taxon>
        <taxon>Gunneridae</taxon>
        <taxon>Pentapetalae</taxon>
        <taxon>asterids</taxon>
        <taxon>campanulids</taxon>
        <taxon>Asterales</taxon>
        <taxon>Asteraceae</taxon>
        <taxon>Asteroideae</taxon>
        <taxon>Anthemideae</taxon>
        <taxon>Anthemidinae</taxon>
        <taxon>Tanacetum</taxon>
    </lineage>
</organism>
<accession>A0ABQ5C1F1</accession>
<dbReference type="CDD" id="cd09272">
    <property type="entry name" value="RNase_HI_RT_Ty1"/>
    <property type="match status" value="1"/>
</dbReference>
<gene>
    <name evidence="4" type="ORF">Tco_0878564</name>
</gene>
<feature type="domain" description="Reverse transcriptase Ty1/copia-type" evidence="2">
    <location>
        <begin position="889"/>
        <end position="943"/>
    </location>
</feature>
<evidence type="ECO:0000259" key="2">
    <source>
        <dbReference type="Pfam" id="PF07727"/>
    </source>
</evidence>
<dbReference type="InterPro" id="IPR057670">
    <property type="entry name" value="SH3_retrovirus"/>
</dbReference>
<sequence length="1104" mass="124098">MASGNSDRDALSKLLQMGTVAEYQSEFVVLANQVTGISESLLTSFYISGLKLTIQIELLRARPTTLGEVFSLAHIIEARFEAIAEKEEENIIKKKADVILSLQSELASPKIKRSLDVDEDIGVDSVSSAIDCVIHIGESNEVRSKFGEFLKNKESVVEVVVGGGEVLGVYREKSRGAAVYAGVMMFWACVESYVKNHRKESMFNPMFNPRRLWDPGIKSAFMFSLVDQKHSVFRDFSAKSISGPGCTTALDGVPWETDGEFVLRESCSHEASMTNTQTPPTVVNTTGAPVIPLPAQMCKLWKHGNIQFFFVVHNYVLIGLIDPLYNVLLKDSTAKEYGRIGTTSSRSLHSFATRYSIAVGMTLSAKLFQVVAFIEKLPPKLRGQQLWLRKTRYTPESCPGLIWVGMLGHLQGFYSKGIMERQKRRMTRRQREVCSYLAPNSWDCGTEVPGDLLQRDDQPGPRAANCKMRSERLKWKKAVYNGQLLCNADIKIRKNLCPKMKPHLTDEAWDARGLPPGCKPIGFKWSQEDDGKLMVPTDLVCSSLIMDCIMTHPDVIEGYSDANWISDIKDSRSTSGYVFTLGWAAVYLGSLPKQTCYSYVLDAPLFLWAEAINTACYTQNRSLIRLRYNKTPYDLIQEKKLDLSFLHVFGSLCYPTNDNEDLGKLNVKSDIGIFVCYAPAKKAFRIYNRRTQKIIETYHVTFDELTVMAFEQFSSGPGLHSITPATSSSGLVSNPVSQQPYIPPNKDDWNRLFQPTFDKYFIPSTNDVSPVQEATAPRAVDLADSLMSTSIDQDAPSTSIPSTQEQEHSPNISQGFEESPKTPYFHDDPLHEDSTSQGSSSNVKTDEFGGVLKNKARLVAQGFRQEEGIDFEESFAPVTRIEAICIFDNPSHVYKLKKALYGLKQAPRAWYDMLSSFLISQLFSKCAVDLTLFTRQAGNGLLLARPTKKHLQAAKRIFRYLKGTINMGLWYSKDPDMSLTAYAIADHAGCLDTRHSTSGSALLLDYGFQLNKVSLYCDNKSVIALCCNNVQHSRAKHIDVHYHFIKEQVKNGIVELYFVRTEYQLAYIFTKPLPRDRFNFLIYKLGMRSMSSETLKRLAKETNE</sequence>
<feature type="compositionally biased region" description="Polar residues" evidence="1">
    <location>
        <begin position="791"/>
        <end position="816"/>
    </location>
</feature>
<evidence type="ECO:0000313" key="5">
    <source>
        <dbReference type="Proteomes" id="UP001151760"/>
    </source>
</evidence>
<comment type="caution">
    <text evidence="4">The sequence shown here is derived from an EMBL/GenBank/DDBJ whole genome shotgun (WGS) entry which is preliminary data.</text>
</comment>
<protein>
    <submittedName>
        <fullName evidence="4">Retrovirus-related pol polyprotein from transposon TNT 1-94</fullName>
    </submittedName>
</protein>
<evidence type="ECO:0000313" key="4">
    <source>
        <dbReference type="EMBL" id="GJT19858.1"/>
    </source>
</evidence>
<evidence type="ECO:0000256" key="1">
    <source>
        <dbReference type="SAM" id="MobiDB-lite"/>
    </source>
</evidence>
<dbReference type="EMBL" id="BQNB010013752">
    <property type="protein sequence ID" value="GJT19858.1"/>
    <property type="molecule type" value="Genomic_DNA"/>
</dbReference>
<dbReference type="Proteomes" id="UP001151760">
    <property type="component" value="Unassembled WGS sequence"/>
</dbReference>
<keyword evidence="5" id="KW-1185">Reference proteome</keyword>
<feature type="domain" description="Retroviral polymerase SH3-like" evidence="3">
    <location>
        <begin position="651"/>
        <end position="708"/>
    </location>
</feature>
<name>A0ABQ5C1F1_9ASTR</name>
<dbReference type="PANTHER" id="PTHR11439">
    <property type="entry name" value="GAG-POL-RELATED RETROTRANSPOSON"/>
    <property type="match status" value="1"/>
</dbReference>
<dbReference type="InterPro" id="IPR013103">
    <property type="entry name" value="RVT_2"/>
</dbReference>
<reference evidence="4" key="2">
    <citation type="submission" date="2022-01" db="EMBL/GenBank/DDBJ databases">
        <authorList>
            <person name="Yamashiro T."/>
            <person name="Shiraishi A."/>
            <person name="Satake H."/>
            <person name="Nakayama K."/>
        </authorList>
    </citation>
    <scope>NUCLEOTIDE SEQUENCE</scope>
</reference>